<dbReference type="AlphaFoldDB" id="A0A645HW48"/>
<proteinExistence type="predicted"/>
<organism evidence="1">
    <name type="scientific">bioreactor metagenome</name>
    <dbReference type="NCBI Taxonomy" id="1076179"/>
    <lineage>
        <taxon>unclassified sequences</taxon>
        <taxon>metagenomes</taxon>
        <taxon>ecological metagenomes</taxon>
    </lineage>
</organism>
<evidence type="ECO:0000313" key="1">
    <source>
        <dbReference type="EMBL" id="MPN39573.1"/>
    </source>
</evidence>
<name>A0A645HW48_9ZZZZ</name>
<accession>A0A645HW48</accession>
<dbReference type="EMBL" id="VSSQ01095464">
    <property type="protein sequence ID" value="MPN39573.1"/>
    <property type="molecule type" value="Genomic_DNA"/>
</dbReference>
<comment type="caution">
    <text evidence="1">The sequence shown here is derived from an EMBL/GenBank/DDBJ whole genome shotgun (WGS) entry which is preliminary data.</text>
</comment>
<gene>
    <name evidence="1" type="ORF">SDC9_187101</name>
</gene>
<sequence>MVLREHRQTAGGHRQRCAVLQPLEMPLEHLRASKLRITGAMGLRIEQAERVSDARGQIEQQGDGRQLQQMGIGRNIHLLRITHACPRLFLDAAIHAHPPAFNVLLRHAARTTLLLHHPLGQTLPIRFLRRFSTTCLLIRHATTFKPSASAGQGVDYSLPGRKVMERSR</sequence>
<reference evidence="1" key="1">
    <citation type="submission" date="2019-08" db="EMBL/GenBank/DDBJ databases">
        <authorList>
            <person name="Kucharzyk K."/>
            <person name="Murdoch R.W."/>
            <person name="Higgins S."/>
            <person name="Loffler F."/>
        </authorList>
    </citation>
    <scope>NUCLEOTIDE SEQUENCE</scope>
</reference>
<protein>
    <submittedName>
        <fullName evidence="1">Uncharacterized protein</fullName>
    </submittedName>
</protein>